<keyword evidence="1" id="KW-0812">Transmembrane</keyword>
<evidence type="ECO:0000256" key="1">
    <source>
        <dbReference type="SAM" id="Phobius"/>
    </source>
</evidence>
<dbReference type="AlphaFoldDB" id="G3MGP1"/>
<keyword evidence="1" id="KW-0472">Membrane</keyword>
<sequence length="305" mass="34810">ETTASRETPRRRPHTLRYRRQLTPHCASRIDFRGRRSRHPIRKRSTISVWGAVRRIVAAVKARRMTAKNVCSTILIIMVTMALPIRALGNPESGGATKYADIVKFVNTSEPVLIYSLIANSNILCKVDFYEGTTSTSTLIRRFNFGIERGGDRRRQHPSGGRTGQNIRWHRETLEGKFKKYNEQTYNGLDTMDTYKVEKQNSAQKKNDDNSYTTEVIENQSADNKCAIFSTRYNQNPGHPHAYEVRVWMSAIEENGDIECSSFVQPFVNSFKGVRQGALSRQLISWCRNKCIENGHCQSNTPDTS</sequence>
<protein>
    <submittedName>
        <fullName evidence="2">Uncharacterized protein</fullName>
    </submittedName>
</protein>
<feature type="transmembrane region" description="Helical" evidence="1">
    <location>
        <begin position="70"/>
        <end position="89"/>
    </location>
</feature>
<proteinExistence type="evidence at transcript level"/>
<evidence type="ECO:0000313" key="2">
    <source>
        <dbReference type="EMBL" id="AEO32659.1"/>
    </source>
</evidence>
<name>G3MGP1_AMBMU</name>
<keyword evidence="1" id="KW-1133">Transmembrane helix</keyword>
<accession>G3MGP1</accession>
<organism evidence="2">
    <name type="scientific">Amblyomma maculatum</name>
    <name type="common">Gulf Coast tick</name>
    <dbReference type="NCBI Taxonomy" id="34609"/>
    <lineage>
        <taxon>Eukaryota</taxon>
        <taxon>Metazoa</taxon>
        <taxon>Ecdysozoa</taxon>
        <taxon>Arthropoda</taxon>
        <taxon>Chelicerata</taxon>
        <taxon>Arachnida</taxon>
        <taxon>Acari</taxon>
        <taxon>Parasitiformes</taxon>
        <taxon>Ixodida</taxon>
        <taxon>Ixodoidea</taxon>
        <taxon>Ixodidae</taxon>
        <taxon>Amblyomminae</taxon>
        <taxon>Amblyomma</taxon>
    </lineage>
</organism>
<dbReference type="EMBL" id="JO841042">
    <property type="protein sequence ID" value="AEO32659.1"/>
    <property type="molecule type" value="mRNA"/>
</dbReference>
<feature type="non-terminal residue" evidence="2">
    <location>
        <position position="1"/>
    </location>
</feature>
<reference evidence="2" key="1">
    <citation type="journal article" date="2011" name="PLoS ONE">
        <title>A deep insight into the sialotranscriptome of the gulf coast tick, Amblyomma maculatum.</title>
        <authorList>
            <person name="Karim S."/>
            <person name="Singh P."/>
            <person name="Ribeiro J.M."/>
        </authorList>
    </citation>
    <scope>NUCLEOTIDE SEQUENCE</scope>
    <source>
        <tissue evidence="2">Salivary gland</tissue>
    </source>
</reference>